<sequence length="247" mass="26943">MGDRQSIEASLIDGERSHLMTNASPDSMQVCASQEADASTPVKGSLADLRLSDTAPHAVQPSSEISQSVLSLRLSSSYSEVLCGTPVLTTVTVGKPPKAHFFRVSPDPAHQAAFVLLDGNKLGADGVYAISPEIAAEIPDHVRAYQLRLAVTTFDVPYLVPIPLPGADGRRNVWHVSLGQAVTLAESDWIRISANTMRGAYDVFRAHNQTQEPKWPDLSFDQLLELAFRDRLILNREHPLLAQLRGE</sequence>
<evidence type="ECO:0000313" key="1">
    <source>
        <dbReference type="EMBL" id="KGH03578.1"/>
    </source>
</evidence>
<dbReference type="EMBL" id="AWTP01000165">
    <property type="protein sequence ID" value="KGH03578.1"/>
    <property type="molecule type" value="Genomic_DNA"/>
</dbReference>
<organism evidence="1 2">
    <name type="scientific">Comamonas thiooxydans</name>
    <dbReference type="NCBI Taxonomy" id="363952"/>
    <lineage>
        <taxon>Bacteria</taxon>
        <taxon>Pseudomonadati</taxon>
        <taxon>Pseudomonadota</taxon>
        <taxon>Betaproteobacteria</taxon>
        <taxon>Burkholderiales</taxon>
        <taxon>Comamonadaceae</taxon>
        <taxon>Comamonas</taxon>
    </lineage>
</organism>
<dbReference type="AlphaFoldDB" id="A0A0E3BTZ7"/>
<comment type="caution">
    <text evidence="1">The sequence shown here is derived from an EMBL/GenBank/DDBJ whole genome shotgun (WGS) entry which is preliminary data.</text>
</comment>
<dbReference type="Proteomes" id="UP000029549">
    <property type="component" value="Unassembled WGS sequence"/>
</dbReference>
<accession>A0A0E3BTZ7</accession>
<name>A0A0E3BTZ7_9BURK</name>
<gene>
    <name evidence="1" type="ORF">P608_25050</name>
</gene>
<evidence type="ECO:0000313" key="2">
    <source>
        <dbReference type="Proteomes" id="UP000029549"/>
    </source>
</evidence>
<proteinExistence type="predicted"/>
<protein>
    <submittedName>
        <fullName evidence="1">Uncharacterized protein</fullName>
    </submittedName>
</protein>
<reference evidence="1 2" key="1">
    <citation type="submission" date="2013-09" db="EMBL/GenBank/DDBJ databases">
        <title>High correlation between genotypes and phenotypes of environmental bacteria Comamonas testosteroni strains.</title>
        <authorList>
            <person name="Liu L."/>
            <person name="Zhu W."/>
            <person name="Xia X."/>
            <person name="Xu B."/>
            <person name="Luo M."/>
            <person name="Wang G."/>
        </authorList>
    </citation>
    <scope>NUCLEOTIDE SEQUENCE [LARGE SCALE GENOMIC DNA]</scope>
    <source>
        <strain evidence="1 2">DF2</strain>
    </source>
</reference>
<keyword evidence="2" id="KW-1185">Reference proteome</keyword>